<name>A0A9P4Q0S2_9PEZI</name>
<evidence type="ECO:0000256" key="1">
    <source>
        <dbReference type="SAM" id="MobiDB-lite"/>
    </source>
</evidence>
<feature type="region of interest" description="Disordered" evidence="1">
    <location>
        <begin position="17"/>
        <end position="42"/>
    </location>
</feature>
<proteinExistence type="predicted"/>
<comment type="caution">
    <text evidence="2">The sequence shown here is derived from an EMBL/GenBank/DDBJ whole genome shotgun (WGS) entry which is preliminary data.</text>
</comment>
<dbReference type="EMBL" id="MU003824">
    <property type="protein sequence ID" value="KAF2718473.1"/>
    <property type="molecule type" value="Genomic_DNA"/>
</dbReference>
<accession>A0A9P4Q0S2</accession>
<evidence type="ECO:0000313" key="3">
    <source>
        <dbReference type="Proteomes" id="UP000799441"/>
    </source>
</evidence>
<dbReference type="AlphaFoldDB" id="A0A9P4Q0S2"/>
<keyword evidence="3" id="KW-1185">Reference proteome</keyword>
<gene>
    <name evidence="2" type="ORF">K431DRAFT_135495</name>
</gene>
<dbReference type="Proteomes" id="UP000799441">
    <property type="component" value="Unassembled WGS sequence"/>
</dbReference>
<sequence>MGLCSAGNSVRQMYQDFGRRPGFGVGRGGGRRRRQEGKLGGLSPASMLAVRLGTVAQACITVCAATQALSVATHRAAGRQRQESKRQAQR</sequence>
<evidence type="ECO:0000313" key="2">
    <source>
        <dbReference type="EMBL" id="KAF2718473.1"/>
    </source>
</evidence>
<organism evidence="2 3">
    <name type="scientific">Polychaeton citri CBS 116435</name>
    <dbReference type="NCBI Taxonomy" id="1314669"/>
    <lineage>
        <taxon>Eukaryota</taxon>
        <taxon>Fungi</taxon>
        <taxon>Dikarya</taxon>
        <taxon>Ascomycota</taxon>
        <taxon>Pezizomycotina</taxon>
        <taxon>Dothideomycetes</taxon>
        <taxon>Dothideomycetidae</taxon>
        <taxon>Capnodiales</taxon>
        <taxon>Capnodiaceae</taxon>
        <taxon>Polychaeton</taxon>
    </lineage>
</organism>
<protein>
    <submittedName>
        <fullName evidence="2">Uncharacterized protein</fullName>
    </submittedName>
</protein>
<reference evidence="2" key="1">
    <citation type="journal article" date="2020" name="Stud. Mycol.">
        <title>101 Dothideomycetes genomes: a test case for predicting lifestyles and emergence of pathogens.</title>
        <authorList>
            <person name="Haridas S."/>
            <person name="Albert R."/>
            <person name="Binder M."/>
            <person name="Bloem J."/>
            <person name="Labutti K."/>
            <person name="Salamov A."/>
            <person name="Andreopoulos B."/>
            <person name="Baker S."/>
            <person name="Barry K."/>
            <person name="Bills G."/>
            <person name="Bluhm B."/>
            <person name="Cannon C."/>
            <person name="Castanera R."/>
            <person name="Culley D."/>
            <person name="Daum C."/>
            <person name="Ezra D."/>
            <person name="Gonzalez J."/>
            <person name="Henrissat B."/>
            <person name="Kuo A."/>
            <person name="Liang C."/>
            <person name="Lipzen A."/>
            <person name="Lutzoni F."/>
            <person name="Magnuson J."/>
            <person name="Mondo S."/>
            <person name="Nolan M."/>
            <person name="Ohm R."/>
            <person name="Pangilinan J."/>
            <person name="Park H.-J."/>
            <person name="Ramirez L."/>
            <person name="Alfaro M."/>
            <person name="Sun H."/>
            <person name="Tritt A."/>
            <person name="Yoshinaga Y."/>
            <person name="Zwiers L.-H."/>
            <person name="Turgeon B."/>
            <person name="Goodwin S."/>
            <person name="Spatafora J."/>
            <person name="Crous P."/>
            <person name="Grigoriev I."/>
        </authorList>
    </citation>
    <scope>NUCLEOTIDE SEQUENCE</scope>
    <source>
        <strain evidence="2">CBS 116435</strain>
    </source>
</reference>